<dbReference type="InterPro" id="IPR016181">
    <property type="entry name" value="Acyl_CoA_acyltransferase"/>
</dbReference>
<dbReference type="PROSITE" id="PS51186">
    <property type="entry name" value="GNAT"/>
    <property type="match status" value="1"/>
</dbReference>
<dbReference type="PANTHER" id="PTHR43792">
    <property type="entry name" value="GNAT FAMILY, PUTATIVE (AFU_ORTHOLOGUE AFUA_3G00765)-RELATED-RELATED"/>
    <property type="match status" value="1"/>
</dbReference>
<reference evidence="2 3" key="2">
    <citation type="journal article" date="2011" name="Mol. Biol. Evol.">
        <title>Unity in variety--the pan-genome of the Chlamydiae.</title>
        <authorList>
            <person name="Collingro A."/>
            <person name="Tischler P."/>
            <person name="Weinmaier T."/>
            <person name="Penz T."/>
            <person name="Heinz E."/>
            <person name="Brunham R.C."/>
            <person name="Read T.D."/>
            <person name="Bavoil P.M."/>
            <person name="Sachse K."/>
            <person name="Kahane S."/>
            <person name="Friedman M.G."/>
            <person name="Rattei T."/>
            <person name="Myers G.S."/>
            <person name="Horn M."/>
        </authorList>
    </citation>
    <scope>NUCLEOTIDE SEQUENCE [LARGE SCALE GENOMIC DNA]</scope>
    <source>
        <strain evidence="3">ATCC VR-1471 / Z</strain>
    </source>
</reference>
<dbReference type="EMBL" id="FR872582">
    <property type="protein sequence ID" value="CCB89351.1"/>
    <property type="molecule type" value="Genomic_DNA"/>
</dbReference>
<dbReference type="eggNOG" id="COG1670">
    <property type="taxonomic scope" value="Bacteria"/>
</dbReference>
<sequence>MRHLKTSDRESLYQLLSDPKVMHYYPHPLNLEETEEWIERSKHSVQEKGHSFFACIHKQSGDFAGICGLIPPGNNPGTSEVEVGCLFHRRYWGLGLAREATFGCIDYGFFHFGYEKLVATIDPENHASIRLAERSGFVFESKIHRFDKTMLLYSITKEVWEDHAYSRAG</sequence>
<dbReference type="HOGENOM" id="CLU_013985_3_1_0"/>
<dbReference type="Proteomes" id="UP000000496">
    <property type="component" value="Chromosome gsn.131"/>
</dbReference>
<dbReference type="GO" id="GO:0016747">
    <property type="term" value="F:acyltransferase activity, transferring groups other than amino-acyl groups"/>
    <property type="evidence" value="ECO:0007669"/>
    <property type="project" value="InterPro"/>
</dbReference>
<dbReference type="InterPro" id="IPR051531">
    <property type="entry name" value="N-acetyltransferase"/>
</dbReference>
<dbReference type="Pfam" id="PF13302">
    <property type="entry name" value="Acetyltransf_3"/>
    <property type="match status" value="1"/>
</dbReference>
<dbReference type="STRING" id="331113.SNE_A14740"/>
<evidence type="ECO:0000313" key="3">
    <source>
        <dbReference type="Proteomes" id="UP000000496"/>
    </source>
</evidence>
<organism evidence="2 3">
    <name type="scientific">Simkania negevensis (strain ATCC VR-1471 / DSM 27360 / Z)</name>
    <dbReference type="NCBI Taxonomy" id="331113"/>
    <lineage>
        <taxon>Bacteria</taxon>
        <taxon>Pseudomonadati</taxon>
        <taxon>Chlamydiota</taxon>
        <taxon>Chlamydiia</taxon>
        <taxon>Parachlamydiales</taxon>
        <taxon>Simkaniaceae</taxon>
        <taxon>Simkania</taxon>
    </lineage>
</organism>
<dbReference type="InterPro" id="IPR000182">
    <property type="entry name" value="GNAT_dom"/>
</dbReference>
<dbReference type="SUPFAM" id="SSF55729">
    <property type="entry name" value="Acyl-CoA N-acyltransferases (Nat)"/>
    <property type="match status" value="1"/>
</dbReference>
<gene>
    <name evidence="2" type="primary">ykkB</name>
    <name evidence="2" type="ordered locus">SNE_A14740</name>
</gene>
<reference key="1">
    <citation type="journal article" date="2011" name="Mol. Biol. Evol.">
        <title>Unity in variety -- the pan-genome of the Chlamydiae.</title>
        <authorList>
            <person name="Collingro A."/>
            <person name="Tischler P."/>
            <person name="Weinmaier T."/>
            <person name="Penz T."/>
            <person name="Heinz E."/>
            <person name="Brunham R.C."/>
            <person name="Read T.D."/>
            <person name="Bavoil P.M."/>
            <person name="Sachse K."/>
            <person name="Kahane S."/>
            <person name="Friedman M.G."/>
            <person name="Rattei T."/>
            <person name="Myers G.S.A."/>
            <person name="Horn M."/>
        </authorList>
    </citation>
    <scope>NUCLEOTIDE SEQUENCE</scope>
    <source>
        <strain>Z</strain>
    </source>
</reference>
<protein>
    <submittedName>
        <fullName evidence="2">Uncharacterized protein ykkB</fullName>
    </submittedName>
</protein>
<dbReference type="PANTHER" id="PTHR43792:SF1">
    <property type="entry name" value="N-ACETYLTRANSFERASE DOMAIN-CONTAINING PROTEIN"/>
    <property type="match status" value="1"/>
</dbReference>
<evidence type="ECO:0000259" key="1">
    <source>
        <dbReference type="PROSITE" id="PS51186"/>
    </source>
</evidence>
<accession>F8L936</accession>
<dbReference type="AlphaFoldDB" id="F8L936"/>
<evidence type="ECO:0000313" key="2">
    <source>
        <dbReference type="EMBL" id="CCB89351.1"/>
    </source>
</evidence>
<name>F8L936_SIMNZ</name>
<feature type="domain" description="N-acetyltransferase" evidence="1">
    <location>
        <begin position="1"/>
        <end position="158"/>
    </location>
</feature>
<proteinExistence type="predicted"/>
<dbReference type="KEGG" id="sng:SNE_A14740"/>
<dbReference type="Gene3D" id="3.40.630.30">
    <property type="match status" value="1"/>
</dbReference>
<keyword evidence="3" id="KW-1185">Reference proteome</keyword>